<keyword evidence="5" id="KW-0528">Neurotoxin</keyword>
<sequence>ETSLHLAAYHKNKNIIELLVKCGVDVNAQVVNLSYALLCVLAVNGFCGGFQEGKSGKSVLHWSVETQNLDLIQFLVKTCKAAVNVRSYAGHTPLHYAWILFQWKGMFLQLNSVIVSIVVHLMHTDMNCGIAKGHLAHSNQSVDELVLQRVGHSPLQGVYNTYNIEKISANIKL</sequence>
<name>A0A7R9QUY1_9ACAR</name>
<evidence type="ECO:0000256" key="3">
    <source>
        <dbReference type="ARBA" id="ARBA00022537"/>
    </source>
</evidence>
<evidence type="ECO:0000313" key="14">
    <source>
        <dbReference type="Proteomes" id="UP000728032"/>
    </source>
</evidence>
<dbReference type="Gene3D" id="1.25.40.20">
    <property type="entry name" value="Ankyrin repeat-containing domain"/>
    <property type="match status" value="1"/>
</dbReference>
<keyword evidence="5" id="KW-0800">Toxin</keyword>
<feature type="non-terminal residue" evidence="13">
    <location>
        <position position="173"/>
    </location>
</feature>
<evidence type="ECO:0000256" key="7">
    <source>
        <dbReference type="ARBA" id="ARBA00023298"/>
    </source>
</evidence>
<dbReference type="PANTHER" id="PTHR46680">
    <property type="entry name" value="NF-KAPPA-B INHIBITOR ALPHA"/>
    <property type="match status" value="1"/>
</dbReference>
<dbReference type="PROSITE" id="PS50088">
    <property type="entry name" value="ANK_REPEAT"/>
    <property type="match status" value="1"/>
</dbReference>
<keyword evidence="2" id="KW-0268">Exocytosis</keyword>
<dbReference type="InterPro" id="IPR051070">
    <property type="entry name" value="NF-kappa-B_inhibitor"/>
</dbReference>
<feature type="non-terminal residue" evidence="13">
    <location>
        <position position="1"/>
    </location>
</feature>
<comment type="subcellular location">
    <subcellularLocation>
        <location evidence="1">Target cell membrane</location>
    </subcellularLocation>
</comment>
<dbReference type="GO" id="GO:0006887">
    <property type="term" value="P:exocytosis"/>
    <property type="evidence" value="ECO:0007669"/>
    <property type="project" value="UniProtKB-KW"/>
</dbReference>
<keyword evidence="5" id="KW-0638">Presynaptic neurotoxin</keyword>
<dbReference type="GO" id="GO:0044231">
    <property type="term" value="C:host cell presynaptic membrane"/>
    <property type="evidence" value="ECO:0007669"/>
    <property type="project" value="UniProtKB-KW"/>
</dbReference>
<keyword evidence="14" id="KW-1185">Reference proteome</keyword>
<dbReference type="GO" id="GO:0044218">
    <property type="term" value="C:other organism cell membrane"/>
    <property type="evidence" value="ECO:0007669"/>
    <property type="project" value="UniProtKB-KW"/>
</dbReference>
<dbReference type="OrthoDB" id="20727at2759"/>
<dbReference type="EMBL" id="OC932019">
    <property type="protein sequence ID" value="CAD7659359.1"/>
    <property type="molecule type" value="Genomic_DNA"/>
</dbReference>
<evidence type="ECO:0000256" key="6">
    <source>
        <dbReference type="ARBA" id="ARBA00023043"/>
    </source>
</evidence>
<protein>
    <recommendedName>
        <fullName evidence="9">NF-kappa-B inhibitor alpha</fullName>
    </recommendedName>
    <alternativeName>
        <fullName evidence="10">I-kappa-B-alpha</fullName>
    </alternativeName>
</protein>
<comment type="similarity">
    <text evidence="8">Belongs to the NF-kappa-B inhibitor family.</text>
</comment>
<dbReference type="EMBL" id="CAJPVJ010017194">
    <property type="protein sequence ID" value="CAG2176521.1"/>
    <property type="molecule type" value="Genomic_DNA"/>
</dbReference>
<keyword evidence="3" id="KW-1052">Target cell membrane</keyword>
<dbReference type="InterPro" id="IPR036770">
    <property type="entry name" value="Ankyrin_rpt-contain_sf"/>
</dbReference>
<evidence type="ECO:0000313" key="13">
    <source>
        <dbReference type="EMBL" id="CAD7659359.1"/>
    </source>
</evidence>
<dbReference type="GO" id="GO:0051059">
    <property type="term" value="F:NF-kappaB binding"/>
    <property type="evidence" value="ECO:0007669"/>
    <property type="project" value="TreeGrafter"/>
</dbReference>
<keyword evidence="4" id="KW-0677">Repeat</keyword>
<keyword evidence="7" id="KW-0472">Membrane</keyword>
<dbReference type="PROSITE" id="PS50297">
    <property type="entry name" value="ANK_REP_REGION"/>
    <property type="match status" value="1"/>
</dbReference>
<dbReference type="Pfam" id="PF00023">
    <property type="entry name" value="Ank"/>
    <property type="match status" value="2"/>
</dbReference>
<dbReference type="GO" id="GO:0005829">
    <property type="term" value="C:cytosol"/>
    <property type="evidence" value="ECO:0007669"/>
    <property type="project" value="TreeGrafter"/>
</dbReference>
<evidence type="ECO:0000256" key="2">
    <source>
        <dbReference type="ARBA" id="ARBA00022483"/>
    </source>
</evidence>
<dbReference type="SUPFAM" id="SSF48403">
    <property type="entry name" value="Ankyrin repeat"/>
    <property type="match status" value="1"/>
</dbReference>
<keyword evidence="7" id="KW-1053">Target membrane</keyword>
<dbReference type="PANTHER" id="PTHR46680:SF1">
    <property type="entry name" value="NF-KAPPA-B INHIBITOR ALPHA"/>
    <property type="match status" value="1"/>
</dbReference>
<evidence type="ECO:0000256" key="11">
    <source>
        <dbReference type="ARBA" id="ARBA00045368"/>
    </source>
</evidence>
<dbReference type="AlphaFoldDB" id="A0A7R9QUY1"/>
<evidence type="ECO:0000256" key="8">
    <source>
        <dbReference type="ARBA" id="ARBA00038439"/>
    </source>
</evidence>
<evidence type="ECO:0000256" key="4">
    <source>
        <dbReference type="ARBA" id="ARBA00022737"/>
    </source>
</evidence>
<dbReference type="Proteomes" id="UP000728032">
    <property type="component" value="Unassembled WGS sequence"/>
</dbReference>
<evidence type="ECO:0000256" key="1">
    <source>
        <dbReference type="ARBA" id="ARBA00004175"/>
    </source>
</evidence>
<dbReference type="GO" id="GO:0034142">
    <property type="term" value="P:toll-like receptor 4 signaling pathway"/>
    <property type="evidence" value="ECO:0007669"/>
    <property type="project" value="TreeGrafter"/>
</dbReference>
<proteinExistence type="inferred from homology"/>
<feature type="repeat" description="ANK" evidence="12">
    <location>
        <begin position="1"/>
        <end position="31"/>
    </location>
</feature>
<evidence type="ECO:0000256" key="10">
    <source>
        <dbReference type="ARBA" id="ARBA00041987"/>
    </source>
</evidence>
<dbReference type="InterPro" id="IPR002110">
    <property type="entry name" value="Ankyrin_rpt"/>
</dbReference>
<gene>
    <name evidence="13" type="ORF">ONB1V03_LOCUS15955</name>
</gene>
<accession>A0A7R9QUY1</accession>
<evidence type="ECO:0000256" key="5">
    <source>
        <dbReference type="ARBA" id="ARBA00023028"/>
    </source>
</evidence>
<evidence type="ECO:0000256" key="12">
    <source>
        <dbReference type="PROSITE-ProRule" id="PRU00023"/>
    </source>
</evidence>
<organism evidence="13">
    <name type="scientific">Oppiella nova</name>
    <dbReference type="NCBI Taxonomy" id="334625"/>
    <lineage>
        <taxon>Eukaryota</taxon>
        <taxon>Metazoa</taxon>
        <taxon>Ecdysozoa</taxon>
        <taxon>Arthropoda</taxon>
        <taxon>Chelicerata</taxon>
        <taxon>Arachnida</taxon>
        <taxon>Acari</taxon>
        <taxon>Acariformes</taxon>
        <taxon>Sarcoptiformes</taxon>
        <taxon>Oribatida</taxon>
        <taxon>Brachypylina</taxon>
        <taxon>Oppioidea</taxon>
        <taxon>Oppiidae</taxon>
        <taxon>Oppiella</taxon>
    </lineage>
</organism>
<dbReference type="GO" id="GO:0071356">
    <property type="term" value="P:cellular response to tumor necrosis factor"/>
    <property type="evidence" value="ECO:0007669"/>
    <property type="project" value="TreeGrafter"/>
</dbReference>
<comment type="function">
    <text evidence="11">Inhibits the activity of dimeric NF-kappa-B/REL complexes by trapping REL (RELA/p65 and NFKB1/p50) dimers in the cytoplasm by masking their nuclear localization signals. On cellular stimulation by immune and pro-inflammatory responses, becomes phosphorylated promoting ubiquitination and degradation, enabling the dimeric RELA to translocate to the nucleus and activate transcription.</text>
</comment>
<dbReference type="SMART" id="SM00248">
    <property type="entry name" value="ANK"/>
    <property type="match status" value="3"/>
</dbReference>
<keyword evidence="6 12" id="KW-0040">ANK repeat</keyword>
<reference evidence="13" key="1">
    <citation type="submission" date="2020-11" db="EMBL/GenBank/DDBJ databases">
        <authorList>
            <person name="Tran Van P."/>
        </authorList>
    </citation>
    <scope>NUCLEOTIDE SEQUENCE</scope>
</reference>
<evidence type="ECO:0000256" key="9">
    <source>
        <dbReference type="ARBA" id="ARBA00041123"/>
    </source>
</evidence>